<keyword evidence="6 10" id="KW-1133">Transmembrane helix</keyword>
<feature type="transmembrane region" description="Helical" evidence="10">
    <location>
        <begin position="380"/>
        <end position="403"/>
    </location>
</feature>
<evidence type="ECO:0000256" key="7">
    <source>
        <dbReference type="ARBA" id="ARBA00023136"/>
    </source>
</evidence>
<feature type="transmembrane region" description="Helical" evidence="10">
    <location>
        <begin position="61"/>
        <end position="80"/>
    </location>
</feature>
<evidence type="ECO:0000256" key="4">
    <source>
        <dbReference type="ARBA" id="ARBA00021008"/>
    </source>
</evidence>
<feature type="transmembrane region" description="Helical" evidence="10">
    <location>
        <begin position="26"/>
        <end position="49"/>
    </location>
</feature>
<feature type="transmembrane region" description="Helical" evidence="10">
    <location>
        <begin position="249"/>
        <end position="268"/>
    </location>
</feature>
<dbReference type="PANTHER" id="PTHR22773">
    <property type="entry name" value="NADH DEHYDROGENASE"/>
    <property type="match status" value="1"/>
</dbReference>
<accession>S5TEI9</accession>
<dbReference type="RefSeq" id="YP_008474981.1">
    <property type="nucleotide sequence ID" value="NC_022160.1"/>
</dbReference>
<evidence type="ECO:0000256" key="9">
    <source>
        <dbReference type="ARBA" id="ARBA00049551"/>
    </source>
</evidence>
<dbReference type="AlphaFoldDB" id="S5TEI9"/>
<comment type="similarity">
    <text evidence="2">Belongs to the complex I subunit 2 family.</text>
</comment>
<comment type="catalytic activity">
    <reaction evidence="9">
        <text>a ubiquinone + NADH + 5 H(+)(in) = a ubiquinol + NAD(+) + 4 H(+)(out)</text>
        <dbReference type="Rhea" id="RHEA:29091"/>
        <dbReference type="Rhea" id="RHEA-COMP:9565"/>
        <dbReference type="Rhea" id="RHEA-COMP:9566"/>
        <dbReference type="ChEBI" id="CHEBI:15378"/>
        <dbReference type="ChEBI" id="CHEBI:16389"/>
        <dbReference type="ChEBI" id="CHEBI:17976"/>
        <dbReference type="ChEBI" id="CHEBI:57540"/>
        <dbReference type="ChEBI" id="CHEBI:57945"/>
        <dbReference type="EC" id="7.1.1.2"/>
    </reaction>
</comment>
<feature type="transmembrane region" description="Helical" evidence="10">
    <location>
        <begin position="299"/>
        <end position="320"/>
    </location>
</feature>
<feature type="transmembrane region" description="Helical" evidence="10">
    <location>
        <begin position="92"/>
        <end position="110"/>
    </location>
</feature>
<evidence type="ECO:0000256" key="8">
    <source>
        <dbReference type="ARBA" id="ARBA00031028"/>
    </source>
</evidence>
<proteinExistence type="inferred from homology"/>
<dbReference type="InterPro" id="IPR001750">
    <property type="entry name" value="ND/Mrp_TM"/>
</dbReference>
<keyword evidence="7 10" id="KW-0472">Membrane</keyword>
<dbReference type="Pfam" id="PF00361">
    <property type="entry name" value="Proton_antipo_M"/>
    <property type="match status" value="1"/>
</dbReference>
<dbReference type="GO" id="GO:0016020">
    <property type="term" value="C:membrane"/>
    <property type="evidence" value="ECO:0007669"/>
    <property type="project" value="UniProtKB-SubCell"/>
</dbReference>
<gene>
    <name evidence="12" type="primary">nad2</name>
</gene>
<keyword evidence="12" id="KW-0496">Mitochondrion</keyword>
<feature type="transmembrane region" description="Helical" evidence="10">
    <location>
        <begin position="116"/>
        <end position="134"/>
    </location>
</feature>
<organism evidence="12">
    <name type="scientific">Candida tropicalis</name>
    <name type="common">Yeast</name>
    <dbReference type="NCBI Taxonomy" id="5482"/>
    <lineage>
        <taxon>Eukaryota</taxon>
        <taxon>Fungi</taxon>
        <taxon>Dikarya</taxon>
        <taxon>Ascomycota</taxon>
        <taxon>Saccharomycotina</taxon>
        <taxon>Pichiomycetes</taxon>
        <taxon>Debaryomycetaceae</taxon>
        <taxon>Candida/Lodderomyces clade</taxon>
        <taxon>Candida</taxon>
    </lineage>
</organism>
<sequence>MLLATLVTYIVYLAYNPLLTQHLNRLAVIALLFTFYLAWECLGIEYSYITIFNDWFAYTPGNSPIVLLLIALVASLLVYGSITPRYNITNQWIALLMVINLIGLILLPMVNDLIPLYVIIELQSYSLYLLTGVYNKSYNATRGAILYFVTGGIASVLILMSSAEVYQQTGLTNLSELGTYYAFNPAQTFNSFDILLIGLIFKMGLAPLHAWSIAVYSYTPTYITAYISIVAKVSIMSFIYLNISLFNTQLLLAAFYLSIAIASYTPLYQVTLKSILAYSGILNFGYLITAVALGDQAYYLYIIQYSLTHVLIFYCILVVAEYTTNPASHWSPIVNVNHLVIPNKTVCLVFILCLFSLIGIPPLPGFYGKYYIIVALMDAGLYLEGLGIIVFSVVATYYYAYIIKQLASNLTVTTSIKSALSSSVSLIISVYAVLLTGLFLVLPTLLEGLTLLTH</sequence>
<dbReference type="EC" id="7.1.1.2" evidence="3"/>
<feature type="transmembrane region" description="Helical" evidence="10">
    <location>
        <begin position="146"/>
        <end position="166"/>
    </location>
</feature>
<feature type="transmembrane region" description="Helical" evidence="10">
    <location>
        <begin position="424"/>
        <end position="446"/>
    </location>
</feature>
<evidence type="ECO:0000259" key="11">
    <source>
        <dbReference type="Pfam" id="PF00361"/>
    </source>
</evidence>
<protein>
    <recommendedName>
        <fullName evidence="4">NADH-ubiquinone oxidoreductase chain 2</fullName>
        <ecNumber evidence="3">7.1.1.2</ecNumber>
    </recommendedName>
    <alternativeName>
        <fullName evidence="8">NADH dehydrogenase subunit 2</fullName>
    </alternativeName>
</protein>
<dbReference type="GO" id="GO:0008137">
    <property type="term" value="F:NADH dehydrogenase (ubiquinone) activity"/>
    <property type="evidence" value="ECO:0007669"/>
    <property type="project" value="UniProtKB-EC"/>
</dbReference>
<evidence type="ECO:0000313" key="12">
    <source>
        <dbReference type="EMBL" id="AGS44274.1"/>
    </source>
</evidence>
<evidence type="ECO:0000256" key="5">
    <source>
        <dbReference type="ARBA" id="ARBA00022692"/>
    </source>
</evidence>
<keyword evidence="5 10" id="KW-0812">Transmembrane</keyword>
<reference evidence="12" key="1">
    <citation type="submission" date="2013-04" db="EMBL/GenBank/DDBJ databases">
        <authorList>
            <person name="Fricova D."/>
            <person name="Brejova B."/>
            <person name="Nosek J."/>
        </authorList>
    </citation>
    <scope>NUCLEOTIDE SEQUENCE</scope>
    <source>
        <strain evidence="12">CBS 94</strain>
    </source>
</reference>
<evidence type="ECO:0000256" key="1">
    <source>
        <dbReference type="ARBA" id="ARBA00004141"/>
    </source>
</evidence>
<feature type="transmembrane region" description="Helical" evidence="10">
    <location>
        <begin position="341"/>
        <end position="360"/>
    </location>
</feature>
<dbReference type="EMBL" id="KC993185">
    <property type="protein sequence ID" value="AGS44274.1"/>
    <property type="molecule type" value="Genomic_DNA"/>
</dbReference>
<evidence type="ECO:0000256" key="10">
    <source>
        <dbReference type="SAM" id="Phobius"/>
    </source>
</evidence>
<geneLocation type="mitochondrion" evidence="12"/>
<evidence type="ECO:0000256" key="3">
    <source>
        <dbReference type="ARBA" id="ARBA00012944"/>
    </source>
</evidence>
<dbReference type="GeneID" id="16792544"/>
<feature type="transmembrane region" description="Helical" evidence="10">
    <location>
        <begin position="275"/>
        <end position="293"/>
    </location>
</feature>
<evidence type="ECO:0000256" key="6">
    <source>
        <dbReference type="ARBA" id="ARBA00022989"/>
    </source>
</evidence>
<evidence type="ECO:0000256" key="2">
    <source>
        <dbReference type="ARBA" id="ARBA00007012"/>
    </source>
</evidence>
<comment type="subcellular location">
    <subcellularLocation>
        <location evidence="1">Membrane</location>
        <topology evidence="1">Multi-pass membrane protein</topology>
    </subcellularLocation>
</comment>
<name>S5TEI9_CANTR</name>
<feature type="domain" description="NADH:quinone oxidoreductase/Mrp antiporter transmembrane" evidence="11">
    <location>
        <begin position="111"/>
        <end position="383"/>
    </location>
</feature>